<dbReference type="VEuPathDB" id="FungiDB:An18g04060"/>
<keyword evidence="2" id="KW-0804">Transcription</keyword>
<proteinExistence type="predicted"/>
<dbReference type="PaxDb" id="5061-CADANGAP00013782"/>
<dbReference type="OrthoDB" id="5425448at2759"/>
<gene>
    <name evidence="6" type="ORF">ABL_06996</name>
</gene>
<evidence type="ECO:0000256" key="4">
    <source>
        <dbReference type="SAM" id="MobiDB-lite"/>
    </source>
</evidence>
<dbReference type="CDD" id="cd00067">
    <property type="entry name" value="GAL4"/>
    <property type="match status" value="1"/>
</dbReference>
<dbReference type="PANTHER" id="PTHR35392:SF4">
    <property type="entry name" value="ZN(II)2CYS6 TRANSCRIPTION FACTOR (EUROFUNG)"/>
    <property type="match status" value="1"/>
</dbReference>
<dbReference type="VEuPathDB" id="FungiDB:ASPNIDRAFT2_1113032"/>
<reference evidence="7" key="1">
    <citation type="journal article" date="2016" name="Genome Announc.">
        <title>Draft genome sequence of Aspergillus niger strain An76.</title>
        <authorList>
            <person name="Gong W."/>
            <person name="Cheng Z."/>
            <person name="Zhang H."/>
            <person name="Liu L."/>
            <person name="Gao P."/>
            <person name="Wang L."/>
        </authorList>
    </citation>
    <scope>NUCLEOTIDE SEQUENCE [LARGE SCALE GENOMIC DNA]</scope>
    <source>
        <strain evidence="7">An76</strain>
    </source>
</reference>
<organism evidence="6 7">
    <name type="scientific">Aspergillus niger</name>
    <dbReference type="NCBI Taxonomy" id="5061"/>
    <lineage>
        <taxon>Eukaryota</taxon>
        <taxon>Fungi</taxon>
        <taxon>Dikarya</taxon>
        <taxon>Ascomycota</taxon>
        <taxon>Pezizomycotina</taxon>
        <taxon>Eurotiomycetes</taxon>
        <taxon>Eurotiomycetidae</taxon>
        <taxon>Eurotiales</taxon>
        <taxon>Aspergillaceae</taxon>
        <taxon>Aspergillus</taxon>
        <taxon>Aspergillus subgen. Circumdati</taxon>
    </lineage>
</organism>
<evidence type="ECO:0000313" key="6">
    <source>
        <dbReference type="EMBL" id="GAQ44335.1"/>
    </source>
</evidence>
<dbReference type="InterPro" id="IPR052973">
    <property type="entry name" value="Fungal_sec-metab_reg_TF"/>
</dbReference>
<dbReference type="OMA" id="ARACFAN"/>
<dbReference type="Proteomes" id="UP000068243">
    <property type="component" value="Unassembled WGS sequence"/>
</dbReference>
<feature type="region of interest" description="Disordered" evidence="4">
    <location>
        <begin position="36"/>
        <end position="126"/>
    </location>
</feature>
<protein>
    <submittedName>
        <fullName evidence="6">Similar to Zn(II)2Cys6 transcription factor</fullName>
    </submittedName>
</protein>
<dbReference type="AlphaFoldDB" id="A0A100INR4"/>
<evidence type="ECO:0000259" key="5">
    <source>
        <dbReference type="PROSITE" id="PS00463"/>
    </source>
</evidence>
<dbReference type="VEuPathDB" id="FungiDB:ATCC64974_108580"/>
<sequence>MDCGTTGTAAGIDPKILDNWQSDTFPIYSAYDQPLEWDASQDSSPGDADVVDLSNLRGPLSRDQSTVPVVGHAGDYRGSESRYPSPCSSKHGATSPGKFSINDGPIEGTVSGTISPRTLPSSADDNFQLDESWPPFQLFNAMTAGLPMEAPLMYPYAKEPASTNTVIVEDTGELPQGQGLSDLPPDPFLSFQNIPQAFPFSTAETWTAPTAPAPTDNLPNQTPVSLSMGLQSAAKRPGHIRDYQGSMRSLDSRWLEGLESQLSSNMTSPASLSIPQDATFFKEERIQHDGLQYKSESSSVSGDFPSVYEPFPASNDEIPAFADRQLEDNGLWKDTQKESTSSETSQPLQNATAFMVSEDPSEAYFTPVSARPRASSSAQRAPARPQALALQTVATVRKRKQRNSSVHLDQNLPKPLQIVQEDGQGGSIASADFISPPRGARRKGPLSMVGRANAGLRRKNKDTCVQCRLNKRKCDGNAPCDACRPTLHEQPCARACFANIVEYGTCNYVSQRAINHPTTDGARRIRMDIPSEFDLNDLITFLGERQGRFNIRAKQSWGSLYVLDLGETYKFLRGLSEYNGNSKSNFLDFIDRRIVESKDKSKNWLTCVKDCDPMNNVYSLLSQWNNMPSRASYSFVPLQAGGQERTMDINNPEDRREILLAAQLSRIICRMLEVEGFRKLERDFYNIKWKQISQETHLRFLSELGHILLTLRWRVSWWRRLGDGGREPDPSKQHYVDRVDLLCRILYVYYTCVLAKLPSWCAADVPKGIWNTYADAENAVWDDFPVDPTDEGFRRWIDRGQELVEQSGAPTCVAKLGKNA</sequence>
<evidence type="ECO:0000256" key="2">
    <source>
        <dbReference type="ARBA" id="ARBA00023163"/>
    </source>
</evidence>
<dbReference type="GO" id="GO:0008270">
    <property type="term" value="F:zinc ion binding"/>
    <property type="evidence" value="ECO:0007669"/>
    <property type="project" value="InterPro"/>
</dbReference>
<name>A0A100INR4_ASPNG</name>
<dbReference type="InterPro" id="IPR001138">
    <property type="entry name" value="Zn2Cys6_DnaBD"/>
</dbReference>
<comment type="caution">
    <text evidence="6">The sequence shown here is derived from an EMBL/GenBank/DDBJ whole genome shotgun (WGS) entry which is preliminary data.</text>
</comment>
<evidence type="ECO:0000256" key="3">
    <source>
        <dbReference type="ARBA" id="ARBA00023242"/>
    </source>
</evidence>
<accession>A0A100INR4</accession>
<dbReference type="GO" id="GO:0000981">
    <property type="term" value="F:DNA-binding transcription factor activity, RNA polymerase II-specific"/>
    <property type="evidence" value="ECO:0007669"/>
    <property type="project" value="InterPro"/>
</dbReference>
<dbReference type="PANTHER" id="PTHR35392">
    <property type="entry name" value="ZN(II)2CYS6 TRANSCRIPTION FACTOR (EUROFUNG)-RELATED-RELATED"/>
    <property type="match status" value="1"/>
</dbReference>
<evidence type="ECO:0000256" key="1">
    <source>
        <dbReference type="ARBA" id="ARBA00023015"/>
    </source>
</evidence>
<dbReference type="PROSITE" id="PS00463">
    <property type="entry name" value="ZN2_CY6_FUNGAL_1"/>
    <property type="match status" value="1"/>
</dbReference>
<feature type="compositionally biased region" description="Polar residues" evidence="4">
    <location>
        <begin position="110"/>
        <end position="125"/>
    </location>
</feature>
<evidence type="ECO:0000313" key="7">
    <source>
        <dbReference type="Proteomes" id="UP000068243"/>
    </source>
</evidence>
<keyword evidence="3" id="KW-0539">Nucleus</keyword>
<keyword evidence="1" id="KW-0805">Transcription regulation</keyword>
<dbReference type="VEuPathDB" id="FungiDB:M747DRAFT_292387"/>
<feature type="domain" description="Zn(2)-C6 fungal-type" evidence="5">
    <location>
        <begin position="463"/>
        <end position="492"/>
    </location>
</feature>
<dbReference type="EMBL" id="BCMY01000012">
    <property type="protein sequence ID" value="GAQ44335.1"/>
    <property type="molecule type" value="Genomic_DNA"/>
</dbReference>